<sequence length="448" mass="52809">MFVQYRRKIYCLSCLIFFSFTVLVSAYWEFAENDVAQVQPTWSWCIRNMGRYAFPVNSTYFKWLENPCCFVDMDVKRIQQDVLFRERQNCFVFIGDSVAYRNFGFVVNSFLPFGHINGYERIRNVPDHINISGPISEFKLMSLNISSDSHVETFVNSRDSNISKVRYTSVHYYKNRYISLLSPLIESIINQTDDGIVLIYVGTWDLNWQINNRERVPNLGGPSRHFPTAIKYWTKYVRVLMEAIQRALKRKPLNRRPIIMILEQFSLYCRASRFVGRSNMFKRCSDFTQPIVVPLYRRVVAAMAWHMNIPVIPSEHYFKDNYKYCKISDGVHLDEECMMTVQQHIWNAYLLFRRNRVVQGLLPAFRELPDPMTFVSAETYAEWRHHLDDVESGNTENNELLQVEMGTAFIALLWFFALMFILGILLSSKCNRSSMRREESSGRNNSLY</sequence>
<evidence type="ECO:0000256" key="1">
    <source>
        <dbReference type="SAM" id="Phobius"/>
    </source>
</evidence>
<dbReference type="RefSeq" id="XP_028885782.1">
    <property type="nucleotide sequence ID" value="XM_029022967.1"/>
</dbReference>
<evidence type="ECO:0000313" key="4">
    <source>
        <dbReference type="Proteomes" id="UP000192257"/>
    </source>
</evidence>
<dbReference type="AlphaFoldDB" id="A0A1X0P452"/>
<dbReference type="SUPFAM" id="SSF52266">
    <property type="entry name" value="SGNH hydrolase"/>
    <property type="match status" value="1"/>
</dbReference>
<dbReference type="GeneID" id="39982747"/>
<keyword evidence="1" id="KW-1133">Transmembrane helix</keyword>
<keyword evidence="1" id="KW-0472">Membrane</keyword>
<evidence type="ECO:0000256" key="2">
    <source>
        <dbReference type="SAM" id="SignalP"/>
    </source>
</evidence>
<accession>A0A1X0P452</accession>
<name>A0A1X0P452_9TRYP</name>
<keyword evidence="4" id="KW-1185">Reference proteome</keyword>
<dbReference type="Proteomes" id="UP000192257">
    <property type="component" value="Unassembled WGS sequence"/>
</dbReference>
<proteinExistence type="predicted"/>
<keyword evidence="1" id="KW-0812">Transmembrane</keyword>
<comment type="caution">
    <text evidence="3">The sequence shown here is derived from an EMBL/GenBank/DDBJ whole genome shotgun (WGS) entry which is preliminary data.</text>
</comment>
<reference evidence="3 4" key="1">
    <citation type="submission" date="2017-03" db="EMBL/GenBank/DDBJ databases">
        <title>An alternative strategy for trypanosome survival in the mammalian bloodstream revealed through genome and transcriptome analysis of the ubiquitous bovine parasite Trypanosoma (Megatrypanum) theileri.</title>
        <authorList>
            <person name="Kelly S."/>
            <person name="Ivens A."/>
            <person name="Mott A."/>
            <person name="O'Neill E."/>
            <person name="Emms D."/>
            <person name="Macleod O."/>
            <person name="Voorheis P."/>
            <person name="Matthews J."/>
            <person name="Matthews K."/>
            <person name="Carrington M."/>
        </authorList>
    </citation>
    <scope>NUCLEOTIDE SEQUENCE [LARGE SCALE GENOMIC DNA]</scope>
    <source>
        <strain evidence="3">Edinburgh</strain>
    </source>
</reference>
<keyword evidence="2" id="KW-0732">Signal</keyword>
<dbReference type="VEuPathDB" id="TriTrypDB:TM35_000053120"/>
<feature type="chain" id="PRO_5012846195" evidence="2">
    <location>
        <begin position="27"/>
        <end position="448"/>
    </location>
</feature>
<organism evidence="3 4">
    <name type="scientific">Trypanosoma theileri</name>
    <dbReference type="NCBI Taxonomy" id="67003"/>
    <lineage>
        <taxon>Eukaryota</taxon>
        <taxon>Discoba</taxon>
        <taxon>Euglenozoa</taxon>
        <taxon>Kinetoplastea</taxon>
        <taxon>Metakinetoplastina</taxon>
        <taxon>Trypanosomatida</taxon>
        <taxon>Trypanosomatidae</taxon>
        <taxon>Trypanosoma</taxon>
    </lineage>
</organism>
<dbReference type="OrthoDB" id="249761at2759"/>
<feature type="transmembrane region" description="Helical" evidence="1">
    <location>
        <begin position="405"/>
        <end position="427"/>
    </location>
</feature>
<protein>
    <submittedName>
        <fullName evidence="3">Glutamine-dependent carbamoyl-phosphate synthetase</fullName>
    </submittedName>
</protein>
<evidence type="ECO:0000313" key="3">
    <source>
        <dbReference type="EMBL" id="ORC91716.1"/>
    </source>
</evidence>
<feature type="signal peptide" evidence="2">
    <location>
        <begin position="1"/>
        <end position="26"/>
    </location>
</feature>
<gene>
    <name evidence="3" type="ORF">TM35_000053120</name>
</gene>
<dbReference type="EMBL" id="NBCO01000005">
    <property type="protein sequence ID" value="ORC91716.1"/>
    <property type="molecule type" value="Genomic_DNA"/>
</dbReference>